<dbReference type="HOGENOM" id="CLU_002997_0_0_10"/>
<keyword evidence="8" id="KW-1185">Reference proteome</keyword>
<evidence type="ECO:0000256" key="2">
    <source>
        <dbReference type="ARBA" id="ARBA00022692"/>
    </source>
</evidence>
<keyword evidence="2 5" id="KW-0812">Transmembrane</keyword>
<proteinExistence type="predicted"/>
<accession>G0J594</accession>
<dbReference type="GO" id="GO:0009306">
    <property type="term" value="P:protein secretion"/>
    <property type="evidence" value="ECO:0007669"/>
    <property type="project" value="InterPro"/>
</dbReference>
<dbReference type="Pfam" id="PF04357">
    <property type="entry name" value="TamB"/>
    <property type="match status" value="1"/>
</dbReference>
<gene>
    <name evidence="7" type="ordered locus">Cycma_3050</name>
</gene>
<dbReference type="InterPro" id="IPR007452">
    <property type="entry name" value="TamB_C"/>
</dbReference>
<evidence type="ECO:0000256" key="5">
    <source>
        <dbReference type="SAM" id="Phobius"/>
    </source>
</evidence>
<evidence type="ECO:0000256" key="1">
    <source>
        <dbReference type="ARBA" id="ARBA00004167"/>
    </source>
</evidence>
<organism evidence="7 8">
    <name type="scientific">Cyclobacterium marinum (strain ATCC 25205 / DSM 745 / LMG 13164 / NCIMB 1802)</name>
    <name type="common">Flectobacillus marinus</name>
    <dbReference type="NCBI Taxonomy" id="880070"/>
    <lineage>
        <taxon>Bacteria</taxon>
        <taxon>Pseudomonadati</taxon>
        <taxon>Bacteroidota</taxon>
        <taxon>Cytophagia</taxon>
        <taxon>Cytophagales</taxon>
        <taxon>Cyclobacteriaceae</taxon>
        <taxon>Cyclobacterium</taxon>
    </lineage>
</organism>
<dbReference type="GO" id="GO:0005886">
    <property type="term" value="C:plasma membrane"/>
    <property type="evidence" value="ECO:0007669"/>
    <property type="project" value="InterPro"/>
</dbReference>
<evidence type="ECO:0000259" key="6">
    <source>
        <dbReference type="Pfam" id="PF04357"/>
    </source>
</evidence>
<dbReference type="STRING" id="880070.Cycma_3050"/>
<evidence type="ECO:0000313" key="7">
    <source>
        <dbReference type="EMBL" id="AEL26778.1"/>
    </source>
</evidence>
<name>G0J594_CYCMS</name>
<sequence length="1672" mass="185840">MAQNLGKKIFKIVGWILLGLGLFVLFILLFVRSPFGQDIIVSKATKYLSEKTNSKISIDKLYLTFRGNLYVEGLYLEEPNGDTLVYSHKLETGIELLPYLSNNKINVSRLEWEGLKANIERDSTGTFNFDYLMDAFVSEDSNADTTAVDTLSSTENSYPEVNIGPVYLEDWNLQYTDKFMGLAGSLNLGKLSLAINGMDLNRMEFNVTEILWENSALSYQQFKPLPASEDSSESEMPMPLLVLDKLSLKNIKADYHSLPDGMKVQANLGDFLLEMPEANLDKQRVLIKRLTLQDSRIDYQSEPIVEENKIDENEDTVTPFVWPEWEVELSSIDLSNNQMNYWTKGGDGQTGEFNPEDIGVEDFNFQANNLYYRPEKAGFSLVKFDFTERSGFELKNLKTQFSLNDSSLQINELSVYTGHSGLEGDLDLNFPSLVAVMDSPETATMALAIQNIKVGVQDAYYFSPSLKNNTYLKTFERKSFQASLFAEGNLDKISLNKMAAKWGDNTRIQLEGTLSDPLDFDQVSWDLEKFNFVSTATDLNHFTPEDSLGIKFPKNLDLSISSSGSIDDFNVEAMLNAYKATVALDAELFTEQGAYNFDLNAIISSVPLGKVMDDTLTYGKLDMELAAQGKVGSLDSLGLSMESKLINLVYNGHNYKGLELSSEIDDGVGQFKVIHKDEMLDMELLANLSLTPSKYKVEMDLELNGADLYGLNFSAKKLRTQFSLHAAFDGTPENFDLQSRLTNGTIVLDDQAYPIGGMDLALRVLPDSTDFSIQSNVLNGFLQSNVSPGETYEGVSRHFNGYFLDSASLSYNEVSRPVNLAMNFTIPSTLLLQRVILPGLDEMEEGSIKMTFDERKSKLDGRINFPYLSYSGAILDSLDLNVLSDSSNFDFDFGVMALTYGRLAIGPTYFSGEVLENQLYVNFNALHDEDVLANIDFDLGFGKDSLRLHINPERLIFNKLKWEVAENNAFTIAEKEVLFKDFEFSREKQLVSFENEPGDNSFDLTFNDFRLRTFTSLLNPEEILAAGIVNGAVKVENPFGATGLQADLTVQDMALLKVPLGNLTLEASGDDQKNYDFKLMIKDKGVDLDLTGGFVADPLGAKLNLALDLNKFELDMLDGLTAGAVSDGNGFVSGKFKVEGSSSEPIYSGNIAFNESEFTVATLNARFAIDKDEIRVDNQGVYLDQLTIKDDQDNNFVLDGDIITENDFTNPQFDLSLTADNFKVLNSTQEDNDLFYGDALIGADVTIKGDLNLPIIDAEISVDKGTNLSVVIPESQLDVVERQGVVTFVNRENPEDILTKRLEETSNSGFTGYKVDMLLNVSSEAVFNLVIDERSGDNLMVEGAADLQLNMDPNGRVTLTGIYELSKGHYELSLYNLVSKRFEIQQGSTISWAGDPMDANMDITAIYSVKTSASDLMTATASGGSRETMSKYRQEFTFIVYLNIDGQLLQPQISFTMDMPEDERGALGGAVYAQVKQLNNQEGELNRQVFSLLVLNSFFPSGDSSGSGGTTAMARSSVSQLLSGQLNTFTNNLVGDTGLELDVGLDSFEDYQGDSPQSRTQLNVNASKRFLDDRLIVQVGSQIDIEGSSSTSAGNSLLGNVSVEYLITENGRYRARGFRKNQFESFIDGQLVVTGLSLIFNREFNKFEDLWRGIDSRRKEQENQAEEESDEK</sequence>
<dbReference type="EMBL" id="CP002955">
    <property type="protein sequence ID" value="AEL26778.1"/>
    <property type="molecule type" value="Genomic_DNA"/>
</dbReference>
<comment type="subcellular location">
    <subcellularLocation>
        <location evidence="1">Membrane</location>
        <topology evidence="1">Single-pass membrane protein</topology>
    </subcellularLocation>
</comment>
<dbReference type="PANTHER" id="PTHR36985">
    <property type="entry name" value="TRANSLOCATION AND ASSEMBLY MODULE SUBUNIT TAMB"/>
    <property type="match status" value="1"/>
</dbReference>
<dbReference type="KEGG" id="cmr:Cycma_3050"/>
<reference evidence="8" key="1">
    <citation type="submission" date="2011-07" db="EMBL/GenBank/DDBJ databases">
        <title>The complete genome of Cyclobacterium marinum DSM 745.</title>
        <authorList>
            <person name="Lucas S."/>
            <person name="Han J."/>
            <person name="Lapidus A."/>
            <person name="Bruce D."/>
            <person name="Goodwin L."/>
            <person name="Pitluck S."/>
            <person name="Peters L."/>
            <person name="Kyrpides N."/>
            <person name="Mavromatis K."/>
            <person name="Ivanova N."/>
            <person name="Ovchinnikova G."/>
            <person name="Chertkov O."/>
            <person name="Detter J.C."/>
            <person name="Tapia R."/>
            <person name="Han C."/>
            <person name="Land M."/>
            <person name="Hauser L."/>
            <person name="Markowitz V."/>
            <person name="Cheng J.-F."/>
            <person name="Hugenholtz P."/>
            <person name="Woyke T."/>
            <person name="Wu D."/>
            <person name="Tindall B."/>
            <person name="Schuetze A."/>
            <person name="Brambilla E."/>
            <person name="Klenk H.-P."/>
            <person name="Eisen J.A."/>
        </authorList>
    </citation>
    <scope>NUCLEOTIDE SEQUENCE [LARGE SCALE GENOMIC DNA]</scope>
    <source>
        <strain evidence="8">ATCC 25205 / DSM 745 / LMG 13164 / NCIMB 1802</strain>
    </source>
</reference>
<evidence type="ECO:0000256" key="4">
    <source>
        <dbReference type="ARBA" id="ARBA00023136"/>
    </source>
</evidence>
<dbReference type="PANTHER" id="PTHR36985:SF1">
    <property type="entry name" value="TRANSLOCATION AND ASSEMBLY MODULE SUBUNIT TAMB"/>
    <property type="match status" value="1"/>
</dbReference>
<keyword evidence="3 5" id="KW-1133">Transmembrane helix</keyword>
<dbReference type="OrthoDB" id="9811276at2"/>
<feature type="transmembrane region" description="Helical" evidence="5">
    <location>
        <begin position="12"/>
        <end position="31"/>
    </location>
</feature>
<dbReference type="eggNOG" id="COG2911">
    <property type="taxonomic scope" value="Bacteria"/>
</dbReference>
<evidence type="ECO:0000313" key="8">
    <source>
        <dbReference type="Proteomes" id="UP000001635"/>
    </source>
</evidence>
<dbReference type="RefSeq" id="WP_014021068.1">
    <property type="nucleotide sequence ID" value="NC_015914.1"/>
</dbReference>
<feature type="domain" description="Translocation and assembly module TamB C-terminal" evidence="6">
    <location>
        <begin position="1185"/>
        <end position="1644"/>
    </location>
</feature>
<evidence type="ECO:0000256" key="3">
    <source>
        <dbReference type="ARBA" id="ARBA00022989"/>
    </source>
</evidence>
<dbReference type="Proteomes" id="UP000001635">
    <property type="component" value="Chromosome"/>
</dbReference>
<keyword evidence="4 5" id="KW-0472">Membrane</keyword>
<protein>
    <recommendedName>
        <fullName evidence="6">Translocation and assembly module TamB C-terminal domain-containing protein</fullName>
    </recommendedName>
</protein>